<dbReference type="eggNOG" id="COG0381">
    <property type="taxonomic scope" value="Bacteria"/>
</dbReference>
<dbReference type="EMBL" id="CP002810">
    <property type="protein sequence ID" value="AEG43025.1"/>
    <property type="molecule type" value="Genomic_DNA"/>
</dbReference>
<evidence type="ECO:0000259" key="6">
    <source>
        <dbReference type="Pfam" id="PF02350"/>
    </source>
</evidence>
<keyword evidence="8" id="KW-1185">Reference proteome</keyword>
<dbReference type="Proteomes" id="UP000009236">
    <property type="component" value="Chromosome"/>
</dbReference>
<name>F6FS84_ISOV2</name>
<evidence type="ECO:0000256" key="1">
    <source>
        <dbReference type="ARBA" id="ARBA00023235"/>
    </source>
</evidence>
<dbReference type="PANTHER" id="PTHR43174">
    <property type="entry name" value="UDP-N-ACETYLGLUCOSAMINE 2-EPIMERASE"/>
    <property type="match status" value="1"/>
</dbReference>
<dbReference type="PANTHER" id="PTHR43174:SF2">
    <property type="entry name" value="UDP-N-ACETYLGLUCOSAMINE 2-EPIMERASE"/>
    <property type="match status" value="1"/>
</dbReference>
<dbReference type="GO" id="GO:0008761">
    <property type="term" value="F:UDP-N-acetylglucosamine 2-epimerase activity"/>
    <property type="evidence" value="ECO:0007669"/>
    <property type="project" value="UniProtKB-EC"/>
</dbReference>
<dbReference type="InterPro" id="IPR029767">
    <property type="entry name" value="WecB-like"/>
</dbReference>
<proteinExistence type="inferred from homology"/>
<gene>
    <name evidence="7" type="ordered locus">Isova_0220</name>
</gene>
<dbReference type="SUPFAM" id="SSF53756">
    <property type="entry name" value="UDP-Glycosyltransferase/glycogen phosphorylase"/>
    <property type="match status" value="1"/>
</dbReference>
<evidence type="ECO:0000313" key="8">
    <source>
        <dbReference type="Proteomes" id="UP000009236"/>
    </source>
</evidence>
<feature type="domain" description="UDP-N-acetylglucosamine 2-epimerase" evidence="6">
    <location>
        <begin position="29"/>
        <end position="170"/>
    </location>
</feature>
<comment type="similarity">
    <text evidence="2 4">Belongs to the UDP-N-acetylglucosamine 2-epimerase family.</text>
</comment>
<dbReference type="STRING" id="743718.Isova_0220"/>
<dbReference type="InterPro" id="IPR003331">
    <property type="entry name" value="UDP_GlcNAc_Epimerase_2_dom"/>
</dbReference>
<dbReference type="Gene3D" id="3.40.50.2000">
    <property type="entry name" value="Glycogen Phosphorylase B"/>
    <property type="match status" value="1"/>
</dbReference>
<sequence>MNPTGHRRQVAVLYGTRPEAVKLAPVVGALTEHDGFDPVVVVSGQHREMLDGINALFGIVPDHDLGLMRPGQSLDDVLAGALTGFGRYLDERPVDAVVVQGDTTSTFAGALAAFHRRIPVVHVEAGLRTGNLDAPFPEEGNRRFVSAVAALHCAPTADAAANLLAENVPASASSSRSPRTGARRGARASPGSRTRSCALPGCSPTCSSSSRCTSTRSCATPSCPRCAACPTSACSTRCPTRRSRTCSHARPYWLTVPSAMTPLGPKSWRESPRSTNTALSTSALSGLVRSASPDGCSACAPWTSATSSRSIGGALPPRNFPSASVWSVGSAFAAEAPANVVTPTIPAVTSSPVALRTV</sequence>
<evidence type="ECO:0000313" key="7">
    <source>
        <dbReference type="EMBL" id="AEG43025.1"/>
    </source>
</evidence>
<feature type="region of interest" description="Disordered" evidence="5">
    <location>
        <begin position="169"/>
        <end position="197"/>
    </location>
</feature>
<dbReference type="KEGG" id="iva:Isova_0220"/>
<dbReference type="HOGENOM" id="CLU_773349_0_0_11"/>
<accession>F6FS84</accession>
<evidence type="ECO:0000256" key="3">
    <source>
        <dbReference type="ARBA" id="ARBA00038858"/>
    </source>
</evidence>
<dbReference type="AlphaFoldDB" id="F6FS84"/>
<evidence type="ECO:0000256" key="2">
    <source>
        <dbReference type="ARBA" id="ARBA00038209"/>
    </source>
</evidence>
<organism evidence="8">
    <name type="scientific">Isoptericola variabilis (strain 225)</name>
    <dbReference type="NCBI Taxonomy" id="743718"/>
    <lineage>
        <taxon>Bacteria</taxon>
        <taxon>Bacillati</taxon>
        <taxon>Actinomycetota</taxon>
        <taxon>Actinomycetes</taxon>
        <taxon>Micrococcales</taxon>
        <taxon>Promicromonosporaceae</taxon>
        <taxon>Isoptericola</taxon>
    </lineage>
</organism>
<evidence type="ECO:0000256" key="5">
    <source>
        <dbReference type="SAM" id="MobiDB-lite"/>
    </source>
</evidence>
<dbReference type="Pfam" id="PF02350">
    <property type="entry name" value="Epimerase_2"/>
    <property type="match status" value="1"/>
</dbReference>
<keyword evidence="1 4" id="KW-0413">Isomerase</keyword>
<feature type="compositionally biased region" description="Low complexity" evidence="5">
    <location>
        <begin position="169"/>
        <end position="180"/>
    </location>
</feature>
<reference evidence="7 8" key="1">
    <citation type="submission" date="2011-05" db="EMBL/GenBank/DDBJ databases">
        <title>Complete sequence of Isoptericola variabilis 225.</title>
        <authorList>
            <consortium name="US DOE Joint Genome Institute"/>
            <person name="Lucas S."/>
            <person name="Han J."/>
            <person name="Lapidus A."/>
            <person name="Cheng J.-F."/>
            <person name="Goodwin L."/>
            <person name="Pitluck S."/>
            <person name="Peters L."/>
            <person name="Mikhailova N."/>
            <person name="Zeytun A."/>
            <person name="Han C."/>
            <person name="Tapia R."/>
            <person name="Land M."/>
            <person name="Hauser L."/>
            <person name="Kyrpides N."/>
            <person name="Ivanova N."/>
            <person name="Pagani I."/>
            <person name="Siebers A."/>
            <person name="Allgaier M."/>
            <person name="Thelen M."/>
            <person name="Hugenholtz P."/>
            <person name="Gladden J."/>
            <person name="Woyke T."/>
        </authorList>
    </citation>
    <scope>NUCLEOTIDE SEQUENCE [LARGE SCALE GENOMIC DNA]</scope>
    <source>
        <strain evidence="8">225</strain>
    </source>
</reference>
<dbReference type="EC" id="5.1.3.14" evidence="3"/>
<evidence type="ECO:0000256" key="4">
    <source>
        <dbReference type="RuleBase" id="RU003513"/>
    </source>
</evidence>
<protein>
    <recommendedName>
        <fullName evidence="3">UDP-N-acetylglucosamine 2-epimerase (non-hydrolyzing)</fullName>
        <ecNumber evidence="3">5.1.3.14</ecNumber>
    </recommendedName>
</protein>
<feature type="compositionally biased region" description="Low complexity" evidence="5">
    <location>
        <begin position="187"/>
        <end position="197"/>
    </location>
</feature>